<dbReference type="PROSITE" id="PS50075">
    <property type="entry name" value="CARRIER"/>
    <property type="match status" value="1"/>
</dbReference>
<dbReference type="InterPro" id="IPR036736">
    <property type="entry name" value="ACP-like_sf"/>
</dbReference>
<dbReference type="InterPro" id="IPR009081">
    <property type="entry name" value="PP-bd_ACP"/>
</dbReference>
<organism evidence="2 3">
    <name type="scientific">Sediminicola arcticus</name>
    <dbReference type="NCBI Taxonomy" id="1574308"/>
    <lineage>
        <taxon>Bacteria</taxon>
        <taxon>Pseudomonadati</taxon>
        <taxon>Bacteroidota</taxon>
        <taxon>Flavobacteriia</taxon>
        <taxon>Flavobacteriales</taxon>
        <taxon>Flavobacteriaceae</taxon>
        <taxon>Sediminicola</taxon>
    </lineage>
</organism>
<evidence type="ECO:0000313" key="2">
    <source>
        <dbReference type="EMBL" id="MET6991023.1"/>
    </source>
</evidence>
<reference evidence="2 3" key="1">
    <citation type="submission" date="2024-07" db="EMBL/GenBank/DDBJ databases">
        <title>The genome sequence of type strain Sediminicola arcticus GDMCC 1.2805.</title>
        <authorList>
            <person name="Liu Y."/>
        </authorList>
    </citation>
    <scope>NUCLEOTIDE SEQUENCE [LARGE SCALE GENOMIC DNA]</scope>
    <source>
        <strain evidence="2 3">GDMCC 1.2805</strain>
    </source>
</reference>
<feature type="domain" description="Carrier" evidence="1">
    <location>
        <begin position="1"/>
        <end position="77"/>
    </location>
</feature>
<protein>
    <submittedName>
        <fullName evidence="2">Acyl carrier protein</fullName>
    </submittedName>
</protein>
<name>A0ABV2SV33_9FLAO</name>
<dbReference type="RefSeq" id="WP_354615421.1">
    <property type="nucleotide sequence ID" value="NZ_JBEXAE010000004.1"/>
</dbReference>
<dbReference type="Pfam" id="PF00550">
    <property type="entry name" value="PP-binding"/>
    <property type="match status" value="1"/>
</dbReference>
<accession>A0ABV2SV33</accession>
<sequence>MNEHLEKLTLIFRDVLENNTIVLNEDTIAQDIDEWDSLNHIYLVVEIERQLNVKFTTQEISEWKNIGDILKAIKKHSNS</sequence>
<evidence type="ECO:0000259" key="1">
    <source>
        <dbReference type="PROSITE" id="PS50075"/>
    </source>
</evidence>
<dbReference type="SUPFAM" id="SSF47336">
    <property type="entry name" value="ACP-like"/>
    <property type="match status" value="1"/>
</dbReference>
<comment type="caution">
    <text evidence="2">The sequence shown here is derived from an EMBL/GenBank/DDBJ whole genome shotgun (WGS) entry which is preliminary data.</text>
</comment>
<keyword evidence="3" id="KW-1185">Reference proteome</keyword>
<dbReference type="Gene3D" id="1.10.1200.10">
    <property type="entry name" value="ACP-like"/>
    <property type="match status" value="1"/>
</dbReference>
<evidence type="ECO:0000313" key="3">
    <source>
        <dbReference type="Proteomes" id="UP001549799"/>
    </source>
</evidence>
<gene>
    <name evidence="2" type="ORF">ABXZ36_10225</name>
</gene>
<dbReference type="EMBL" id="JBEXAE010000004">
    <property type="protein sequence ID" value="MET6991023.1"/>
    <property type="molecule type" value="Genomic_DNA"/>
</dbReference>
<proteinExistence type="predicted"/>
<dbReference type="Proteomes" id="UP001549799">
    <property type="component" value="Unassembled WGS sequence"/>
</dbReference>